<dbReference type="PANTHER" id="PTHR10302:SF27">
    <property type="entry name" value="SINGLE-STRANDED DNA-BINDING PROTEIN"/>
    <property type="match status" value="1"/>
</dbReference>
<comment type="caution">
    <text evidence="5">The sequence shown here is derived from an EMBL/GenBank/DDBJ whole genome shotgun (WGS) entry which is preliminary data.</text>
</comment>
<feature type="compositionally biased region" description="Acidic residues" evidence="4">
    <location>
        <begin position="129"/>
        <end position="140"/>
    </location>
</feature>
<proteinExistence type="inferred from homology"/>
<feature type="region of interest" description="Disordered" evidence="4">
    <location>
        <begin position="106"/>
        <end position="150"/>
    </location>
</feature>
<sequence>MNLNKIFLIGRLTRDPESRALPSGQTVSNFGLATNRVWVNPENNEKQEQTEFHNIVAFGKLADICNKYLKKGSLVMIEGRIQTRNWQDQNGGTKYRTEIVAERLQMGPKSSQFADKSKTTAEEPKAEEVPEIQVEEDTPADEVKTEDIPF</sequence>
<organism evidence="5 6">
    <name type="scientific">Candidatus Portnoybacteria bacterium RBG_13_40_8</name>
    <dbReference type="NCBI Taxonomy" id="1801990"/>
    <lineage>
        <taxon>Bacteria</taxon>
        <taxon>Candidatus Portnoyibacteriota</taxon>
    </lineage>
</organism>
<dbReference type="PROSITE" id="PS50935">
    <property type="entry name" value="SSB"/>
    <property type="match status" value="1"/>
</dbReference>
<dbReference type="InterPro" id="IPR000424">
    <property type="entry name" value="Primosome_PriB/ssb"/>
</dbReference>
<dbReference type="PIRSF" id="PIRSF002070">
    <property type="entry name" value="SSB"/>
    <property type="match status" value="1"/>
</dbReference>
<dbReference type="STRING" id="1801990.A2V69_01990"/>
<dbReference type="InterPro" id="IPR011344">
    <property type="entry name" value="ssDNA-bd"/>
</dbReference>
<dbReference type="GO" id="GO:0009295">
    <property type="term" value="C:nucleoid"/>
    <property type="evidence" value="ECO:0007669"/>
    <property type="project" value="TreeGrafter"/>
</dbReference>
<accession>A0A1G2F672</accession>
<dbReference type="HAMAP" id="MF_00984">
    <property type="entry name" value="SSB"/>
    <property type="match status" value="1"/>
</dbReference>
<dbReference type="Pfam" id="PF00436">
    <property type="entry name" value="SSB"/>
    <property type="match status" value="1"/>
</dbReference>
<dbReference type="SUPFAM" id="SSF50249">
    <property type="entry name" value="Nucleic acid-binding proteins"/>
    <property type="match status" value="1"/>
</dbReference>
<evidence type="ECO:0000313" key="6">
    <source>
        <dbReference type="Proteomes" id="UP000177810"/>
    </source>
</evidence>
<feature type="compositionally biased region" description="Basic and acidic residues" evidence="4">
    <location>
        <begin position="115"/>
        <end position="128"/>
    </location>
</feature>
<dbReference type="EMBL" id="MHMT01000001">
    <property type="protein sequence ID" value="OGZ33282.1"/>
    <property type="molecule type" value="Genomic_DNA"/>
</dbReference>
<dbReference type="Proteomes" id="UP000177810">
    <property type="component" value="Unassembled WGS sequence"/>
</dbReference>
<dbReference type="GO" id="GO:0006260">
    <property type="term" value="P:DNA replication"/>
    <property type="evidence" value="ECO:0007669"/>
    <property type="project" value="InterPro"/>
</dbReference>
<gene>
    <name evidence="5" type="ORF">A2V69_01990</name>
</gene>
<reference evidence="5 6" key="1">
    <citation type="journal article" date="2016" name="Nat. Commun.">
        <title>Thousands of microbial genomes shed light on interconnected biogeochemical processes in an aquifer system.</title>
        <authorList>
            <person name="Anantharaman K."/>
            <person name="Brown C.T."/>
            <person name="Hug L.A."/>
            <person name="Sharon I."/>
            <person name="Castelle C.J."/>
            <person name="Probst A.J."/>
            <person name="Thomas B.C."/>
            <person name="Singh A."/>
            <person name="Wilkins M.J."/>
            <person name="Karaoz U."/>
            <person name="Brodie E.L."/>
            <person name="Williams K.H."/>
            <person name="Hubbard S.S."/>
            <person name="Banfield J.F."/>
        </authorList>
    </citation>
    <scope>NUCLEOTIDE SEQUENCE [LARGE SCALE GENOMIC DNA]</scope>
</reference>
<evidence type="ECO:0000313" key="5">
    <source>
        <dbReference type="EMBL" id="OGZ33282.1"/>
    </source>
</evidence>
<dbReference type="CDD" id="cd04496">
    <property type="entry name" value="SSB_OBF"/>
    <property type="match status" value="1"/>
</dbReference>
<evidence type="ECO:0000256" key="3">
    <source>
        <dbReference type="PIRNR" id="PIRNR002070"/>
    </source>
</evidence>
<dbReference type="AlphaFoldDB" id="A0A1G2F672"/>
<evidence type="ECO:0000256" key="2">
    <source>
        <dbReference type="HAMAP-Rule" id="MF_00984"/>
    </source>
</evidence>
<name>A0A1G2F672_9BACT</name>
<evidence type="ECO:0000256" key="4">
    <source>
        <dbReference type="SAM" id="MobiDB-lite"/>
    </source>
</evidence>
<feature type="compositionally biased region" description="Basic and acidic residues" evidence="4">
    <location>
        <begin position="141"/>
        <end position="150"/>
    </location>
</feature>
<dbReference type="GO" id="GO:0003697">
    <property type="term" value="F:single-stranded DNA binding"/>
    <property type="evidence" value="ECO:0007669"/>
    <property type="project" value="UniProtKB-UniRule"/>
</dbReference>
<dbReference type="InterPro" id="IPR012340">
    <property type="entry name" value="NA-bd_OB-fold"/>
</dbReference>
<dbReference type="PANTHER" id="PTHR10302">
    <property type="entry name" value="SINGLE-STRANDED DNA-BINDING PROTEIN"/>
    <property type="match status" value="1"/>
</dbReference>
<dbReference type="NCBIfam" id="TIGR00621">
    <property type="entry name" value="ssb"/>
    <property type="match status" value="1"/>
</dbReference>
<comment type="caution">
    <text evidence="2">Lacks conserved residue(s) required for the propagation of feature annotation.</text>
</comment>
<dbReference type="Gene3D" id="2.40.50.140">
    <property type="entry name" value="Nucleic acid-binding proteins"/>
    <property type="match status" value="1"/>
</dbReference>
<evidence type="ECO:0000256" key="1">
    <source>
        <dbReference type="ARBA" id="ARBA00023125"/>
    </source>
</evidence>
<comment type="subunit">
    <text evidence="2">Homotetramer.</text>
</comment>
<keyword evidence="1 2" id="KW-0238">DNA-binding</keyword>
<protein>
    <recommendedName>
        <fullName evidence="2 3">Single-stranded DNA-binding protein</fullName>
        <shortName evidence="2">SSB</shortName>
    </recommendedName>
</protein>